<dbReference type="AlphaFoldDB" id="A0A6J6PX38"/>
<organism evidence="2">
    <name type="scientific">freshwater metagenome</name>
    <dbReference type="NCBI Taxonomy" id="449393"/>
    <lineage>
        <taxon>unclassified sequences</taxon>
        <taxon>metagenomes</taxon>
        <taxon>ecological metagenomes</taxon>
    </lineage>
</organism>
<dbReference type="Gene3D" id="3.30.530.20">
    <property type="match status" value="1"/>
</dbReference>
<evidence type="ECO:0000313" key="4">
    <source>
        <dbReference type="EMBL" id="CAB4861355.1"/>
    </source>
</evidence>
<dbReference type="CDD" id="cd07823">
    <property type="entry name" value="SRPBCC_5"/>
    <property type="match status" value="1"/>
</dbReference>
<reference evidence="2" key="1">
    <citation type="submission" date="2020-05" db="EMBL/GenBank/DDBJ databases">
        <authorList>
            <person name="Chiriac C."/>
            <person name="Salcher M."/>
            <person name="Ghai R."/>
            <person name="Kavagutti S V."/>
        </authorList>
    </citation>
    <scope>NUCLEOTIDE SEQUENCE</scope>
</reference>
<dbReference type="PANTHER" id="PTHR38588:SF1">
    <property type="entry name" value="BLL0334 PROTEIN"/>
    <property type="match status" value="1"/>
</dbReference>
<dbReference type="EMBL" id="CAFBLR010000011">
    <property type="protein sequence ID" value="CAB4861355.1"/>
    <property type="molecule type" value="Genomic_DNA"/>
</dbReference>
<keyword evidence="1" id="KW-0472">Membrane</keyword>
<name>A0A6J6PX38_9ZZZZ</name>
<dbReference type="InterPro" id="IPR010419">
    <property type="entry name" value="CO_DH_gsu"/>
</dbReference>
<dbReference type="PANTHER" id="PTHR38588">
    <property type="entry name" value="BLL0334 PROTEIN"/>
    <property type="match status" value="1"/>
</dbReference>
<evidence type="ECO:0000313" key="5">
    <source>
        <dbReference type="EMBL" id="CAB5052130.1"/>
    </source>
</evidence>
<dbReference type="InterPro" id="IPR023393">
    <property type="entry name" value="START-like_dom_sf"/>
</dbReference>
<dbReference type="EMBL" id="CAEZYY010000005">
    <property type="protein sequence ID" value="CAB4744152.1"/>
    <property type="molecule type" value="Genomic_DNA"/>
</dbReference>
<accession>A0A6J6PX38</accession>
<evidence type="ECO:0000313" key="2">
    <source>
        <dbReference type="EMBL" id="CAB4700364.1"/>
    </source>
</evidence>
<evidence type="ECO:0000313" key="3">
    <source>
        <dbReference type="EMBL" id="CAB4744152.1"/>
    </source>
</evidence>
<dbReference type="EMBL" id="CAEZXX010000026">
    <property type="protein sequence ID" value="CAB4700364.1"/>
    <property type="molecule type" value="Genomic_DNA"/>
</dbReference>
<feature type="transmembrane region" description="Helical" evidence="1">
    <location>
        <begin position="211"/>
        <end position="227"/>
    </location>
</feature>
<dbReference type="Pfam" id="PF06240">
    <property type="entry name" value="COXG"/>
    <property type="match status" value="1"/>
</dbReference>
<sequence length="231" mass="24124">MELVNEFTVKRPIEQTWNTLTDVPTITPCLPGAALEAIDGNTYSGVVRLKVGPITANFKGDASFIEKDDVKHRAVLDAKGRDTGNKGNAAAVIIAQLESIDANTTKVVVSTDLKITGKFAQFGRGAMQEISNKLLAEFVSNLEKLTTADAVAQTAPGDAASTAAAVESGAAPASTANAATGASTITAPRVSDNDNVLDLGKYAGGAMAKRFAPFAGGLLLLLLLLMRRRRH</sequence>
<dbReference type="SUPFAM" id="SSF55961">
    <property type="entry name" value="Bet v1-like"/>
    <property type="match status" value="1"/>
</dbReference>
<protein>
    <submittedName>
        <fullName evidence="2">Unannotated protein</fullName>
    </submittedName>
</protein>
<proteinExistence type="predicted"/>
<dbReference type="EMBL" id="CAFBQP010000003">
    <property type="protein sequence ID" value="CAB5052130.1"/>
    <property type="molecule type" value="Genomic_DNA"/>
</dbReference>
<evidence type="ECO:0000256" key="1">
    <source>
        <dbReference type="SAM" id="Phobius"/>
    </source>
</evidence>
<gene>
    <name evidence="2" type="ORF">UFOPK2602_00559</name>
    <name evidence="3" type="ORF">UFOPK2806_00594</name>
    <name evidence="4" type="ORF">UFOPK3417_00240</name>
    <name evidence="5" type="ORF">UFOPK4306_00128</name>
</gene>
<keyword evidence="1" id="KW-1133">Transmembrane helix</keyword>
<keyword evidence="1" id="KW-0812">Transmembrane</keyword>